<reference evidence="2" key="1">
    <citation type="submission" date="2022-04" db="EMBL/GenBank/DDBJ databases">
        <authorList>
            <person name="Ren T."/>
        </authorList>
    </citation>
    <scope>NUCLEOTIDE SEQUENCE</scope>
    <source>
        <strain evidence="2">F63249</strain>
    </source>
</reference>
<organism evidence="2 3">
    <name type="scientific">Psychroserpens algicola</name>
    <dbReference type="NCBI Taxonomy" id="1719034"/>
    <lineage>
        <taxon>Bacteria</taxon>
        <taxon>Pseudomonadati</taxon>
        <taxon>Bacteroidota</taxon>
        <taxon>Flavobacteriia</taxon>
        <taxon>Flavobacteriales</taxon>
        <taxon>Flavobacteriaceae</taxon>
        <taxon>Psychroserpens</taxon>
    </lineage>
</organism>
<keyword evidence="1" id="KW-0732">Signal</keyword>
<sequence length="146" mass="16694">MKKFSILMVLCLFVSIHFASAQSTLPMADGTMVREIAPKDFKSYEGKLLVVPAFKARGTKKWLTKQFDKNYTKPFHVADVSEVPSGLGDDNYPIDTYKYMIFIQSSKSFSGNTEYSFQLVDRSTNTVYYHPSSGNMIKKYLKKLMK</sequence>
<name>A0ABT0H6I4_9FLAO</name>
<accession>A0ABT0H6I4</accession>
<feature type="chain" id="PRO_5045877580" evidence="1">
    <location>
        <begin position="22"/>
        <end position="146"/>
    </location>
</feature>
<dbReference type="RefSeq" id="WP_248412205.1">
    <property type="nucleotide sequence ID" value="NZ_JALPQF010000004.1"/>
</dbReference>
<gene>
    <name evidence="2" type="ORF">MUY34_05100</name>
</gene>
<protein>
    <submittedName>
        <fullName evidence="2">Uncharacterized protein</fullName>
    </submittedName>
</protein>
<dbReference type="EMBL" id="JALPQF010000004">
    <property type="protein sequence ID" value="MCK8479987.1"/>
    <property type="molecule type" value="Genomic_DNA"/>
</dbReference>
<keyword evidence="3" id="KW-1185">Reference proteome</keyword>
<comment type="caution">
    <text evidence="2">The sequence shown here is derived from an EMBL/GenBank/DDBJ whole genome shotgun (WGS) entry which is preliminary data.</text>
</comment>
<proteinExistence type="predicted"/>
<dbReference type="Proteomes" id="UP001203687">
    <property type="component" value="Unassembled WGS sequence"/>
</dbReference>
<evidence type="ECO:0000256" key="1">
    <source>
        <dbReference type="SAM" id="SignalP"/>
    </source>
</evidence>
<feature type="signal peptide" evidence="1">
    <location>
        <begin position="1"/>
        <end position="21"/>
    </location>
</feature>
<evidence type="ECO:0000313" key="2">
    <source>
        <dbReference type="EMBL" id="MCK8479987.1"/>
    </source>
</evidence>
<evidence type="ECO:0000313" key="3">
    <source>
        <dbReference type="Proteomes" id="UP001203687"/>
    </source>
</evidence>